<evidence type="ECO:0000313" key="8">
    <source>
        <dbReference type="EMBL" id="ADE11770.1"/>
    </source>
</evidence>
<keyword evidence="2 7" id="KW-0812">Transmembrane</keyword>
<keyword evidence="3 7" id="KW-1133">Transmembrane helix</keyword>
<dbReference type="EC" id="4.2.2.29" evidence="7"/>
<feature type="site" description="Important for catalytic activity" evidence="7">
    <location>
        <position position="215"/>
    </location>
</feature>
<gene>
    <name evidence="7" type="primary">mltG</name>
    <name evidence="8" type="ordered locus">Slit_1534</name>
</gene>
<keyword evidence="7" id="KW-0997">Cell inner membrane</keyword>
<keyword evidence="6 7" id="KW-0961">Cell wall biogenesis/degradation</keyword>
<evidence type="ECO:0000256" key="4">
    <source>
        <dbReference type="ARBA" id="ARBA00023136"/>
    </source>
</evidence>
<reference evidence="8 9" key="1">
    <citation type="submission" date="2010-03" db="EMBL/GenBank/DDBJ databases">
        <title>Complete sequence of Sideroxydans lithotrophicus ES-1.</title>
        <authorList>
            <consortium name="US DOE Joint Genome Institute"/>
            <person name="Lucas S."/>
            <person name="Copeland A."/>
            <person name="Lapidus A."/>
            <person name="Cheng J.-F."/>
            <person name="Bruce D."/>
            <person name="Goodwin L."/>
            <person name="Pitluck S."/>
            <person name="Munk A.C."/>
            <person name="Detter J.C."/>
            <person name="Han C."/>
            <person name="Tapia R."/>
            <person name="Larimer F."/>
            <person name="Land M."/>
            <person name="Hauser L."/>
            <person name="Kyrpides N."/>
            <person name="Ivanova N."/>
            <person name="Emerson D."/>
            <person name="Woyke T."/>
        </authorList>
    </citation>
    <scope>NUCLEOTIDE SEQUENCE [LARGE SCALE GENOMIC DNA]</scope>
    <source>
        <strain evidence="8 9">ES-1</strain>
    </source>
</reference>
<comment type="similarity">
    <text evidence="7">Belongs to the transglycosylase MltG family.</text>
</comment>
<keyword evidence="4 7" id="KW-0472">Membrane</keyword>
<organism evidence="8 9">
    <name type="scientific">Sideroxydans lithotrophicus (strain ES-1)</name>
    <dbReference type="NCBI Taxonomy" id="580332"/>
    <lineage>
        <taxon>Bacteria</taxon>
        <taxon>Pseudomonadati</taxon>
        <taxon>Pseudomonadota</taxon>
        <taxon>Betaproteobacteria</taxon>
        <taxon>Nitrosomonadales</taxon>
        <taxon>Gallionellaceae</taxon>
        <taxon>Sideroxydans</taxon>
    </lineage>
</organism>
<comment type="function">
    <text evidence="7">Functions as a peptidoglycan terminase that cleaves nascent peptidoglycan strands endolytically to terminate their elongation.</text>
</comment>
<dbReference type="Gene3D" id="3.30.160.60">
    <property type="entry name" value="Classic Zinc Finger"/>
    <property type="match status" value="1"/>
</dbReference>
<keyword evidence="9" id="KW-1185">Reference proteome</keyword>
<dbReference type="PANTHER" id="PTHR30518">
    <property type="entry name" value="ENDOLYTIC MUREIN TRANSGLYCOSYLASE"/>
    <property type="match status" value="1"/>
</dbReference>
<sequence>MMSVIKELLLWLLFLLIIVAGLFTYYARTPIPLEKTPFVFSLKQGSSLKSAAHQIQLAGGLNNEWLFVLLARTLGKAKQIKPGNYQLEHETTPLHLLNMISKGQVEQSSITIIEGSTFKELRASLNADSTVRHDSESLSDAEILKRIGATESVPEGLFFPDTYNYARGSSDLIILKRAYQLMQRNLQENWKKRDENLPFSSPYEALILASIVEKETGQPGDRTMIASVFINRLHKNMRLQTDPTVIYGMGDKFDGNLRKKDLSHDTPYNTYTRDGLTPTPIALPGLASLQAVLHPAPSHALYFVARGDGTSQFSNSLVEHNNAVNRYQLKQK</sequence>
<dbReference type="eggNOG" id="COG1559">
    <property type="taxonomic scope" value="Bacteria"/>
</dbReference>
<name>D5CS34_SIDLE</name>
<dbReference type="GO" id="GO:0005886">
    <property type="term" value="C:plasma membrane"/>
    <property type="evidence" value="ECO:0007669"/>
    <property type="project" value="UniProtKB-UniRule"/>
</dbReference>
<dbReference type="PANTHER" id="PTHR30518:SF2">
    <property type="entry name" value="ENDOLYTIC MUREIN TRANSGLYCOSYLASE"/>
    <property type="match status" value="1"/>
</dbReference>
<proteinExistence type="inferred from homology"/>
<protein>
    <recommendedName>
        <fullName evidence="7">Endolytic murein transglycosylase</fullName>
        <ecNumber evidence="7">4.2.2.29</ecNumber>
    </recommendedName>
    <alternativeName>
        <fullName evidence="7">Peptidoglycan lytic transglycosylase</fullName>
    </alternativeName>
    <alternativeName>
        <fullName evidence="7">Peptidoglycan polymerization terminase</fullName>
    </alternativeName>
</protein>
<dbReference type="GO" id="GO:0071555">
    <property type="term" value="P:cell wall organization"/>
    <property type="evidence" value="ECO:0007669"/>
    <property type="project" value="UniProtKB-KW"/>
</dbReference>
<keyword evidence="5 7" id="KW-0456">Lyase</keyword>
<evidence type="ECO:0000256" key="2">
    <source>
        <dbReference type="ARBA" id="ARBA00022692"/>
    </source>
</evidence>
<dbReference type="InterPro" id="IPR003770">
    <property type="entry name" value="MLTG-like"/>
</dbReference>
<comment type="catalytic activity">
    <reaction evidence="7">
        <text>a peptidoglycan chain = a peptidoglycan chain with N-acetyl-1,6-anhydromuramyl-[peptide] at the reducing end + a peptidoglycan chain with N-acetylglucosamine at the non-reducing end.</text>
        <dbReference type="EC" id="4.2.2.29"/>
    </reaction>
</comment>
<dbReference type="CDD" id="cd08010">
    <property type="entry name" value="MltG_like"/>
    <property type="match status" value="1"/>
</dbReference>
<dbReference type="Gene3D" id="3.30.1490.480">
    <property type="entry name" value="Endolytic murein transglycosylase"/>
    <property type="match status" value="1"/>
</dbReference>
<dbReference type="OrthoDB" id="9814591at2"/>
<evidence type="ECO:0000256" key="6">
    <source>
        <dbReference type="ARBA" id="ARBA00023316"/>
    </source>
</evidence>
<evidence type="ECO:0000256" key="1">
    <source>
        <dbReference type="ARBA" id="ARBA00022475"/>
    </source>
</evidence>
<dbReference type="EMBL" id="CP001965">
    <property type="protein sequence ID" value="ADE11770.1"/>
    <property type="molecule type" value="Genomic_DNA"/>
</dbReference>
<dbReference type="HAMAP" id="MF_02065">
    <property type="entry name" value="MltG"/>
    <property type="match status" value="1"/>
</dbReference>
<evidence type="ECO:0000256" key="3">
    <source>
        <dbReference type="ARBA" id="ARBA00022989"/>
    </source>
</evidence>
<dbReference type="Pfam" id="PF02618">
    <property type="entry name" value="YceG"/>
    <property type="match status" value="1"/>
</dbReference>
<evidence type="ECO:0000256" key="7">
    <source>
        <dbReference type="HAMAP-Rule" id="MF_02065"/>
    </source>
</evidence>
<dbReference type="HOGENOM" id="CLU_025574_0_2_4"/>
<evidence type="ECO:0000313" key="9">
    <source>
        <dbReference type="Proteomes" id="UP000001625"/>
    </source>
</evidence>
<dbReference type="AlphaFoldDB" id="D5CS34"/>
<accession>D5CS34</accession>
<dbReference type="Proteomes" id="UP000001625">
    <property type="component" value="Chromosome"/>
</dbReference>
<dbReference type="RefSeq" id="WP_013029668.1">
    <property type="nucleotide sequence ID" value="NC_013959.1"/>
</dbReference>
<evidence type="ECO:0000256" key="5">
    <source>
        <dbReference type="ARBA" id="ARBA00023239"/>
    </source>
</evidence>
<dbReference type="KEGG" id="slt:Slit_1534"/>
<dbReference type="NCBIfam" id="TIGR00247">
    <property type="entry name" value="endolytic transglycosylase MltG"/>
    <property type="match status" value="1"/>
</dbReference>
<dbReference type="GO" id="GO:0009252">
    <property type="term" value="P:peptidoglycan biosynthetic process"/>
    <property type="evidence" value="ECO:0007669"/>
    <property type="project" value="UniProtKB-UniRule"/>
</dbReference>
<dbReference type="STRING" id="580332.Slit_1534"/>
<dbReference type="GO" id="GO:0008932">
    <property type="term" value="F:lytic endotransglycosylase activity"/>
    <property type="evidence" value="ECO:0007669"/>
    <property type="project" value="UniProtKB-UniRule"/>
</dbReference>
<keyword evidence="1 7" id="KW-1003">Cell membrane</keyword>